<keyword evidence="2" id="KW-1185">Reference proteome</keyword>
<organism evidence="1 2">
    <name type="scientific">Paragonimus westermani</name>
    <dbReference type="NCBI Taxonomy" id="34504"/>
    <lineage>
        <taxon>Eukaryota</taxon>
        <taxon>Metazoa</taxon>
        <taxon>Spiralia</taxon>
        <taxon>Lophotrochozoa</taxon>
        <taxon>Platyhelminthes</taxon>
        <taxon>Trematoda</taxon>
        <taxon>Digenea</taxon>
        <taxon>Plagiorchiida</taxon>
        <taxon>Troglotremata</taxon>
        <taxon>Troglotrematidae</taxon>
        <taxon>Paragonimus</taxon>
    </lineage>
</organism>
<dbReference type="AlphaFoldDB" id="A0A5J4NN86"/>
<accession>A0A5J4NN86</accession>
<protein>
    <submittedName>
        <fullName evidence="1">Uncharacterized protein</fullName>
    </submittedName>
</protein>
<name>A0A5J4NN86_9TREM</name>
<gene>
    <name evidence="1" type="ORF">DEA37_0001910</name>
</gene>
<dbReference type="EMBL" id="QNGE01001666">
    <property type="protein sequence ID" value="KAA3677097.1"/>
    <property type="molecule type" value="Genomic_DNA"/>
</dbReference>
<evidence type="ECO:0000313" key="1">
    <source>
        <dbReference type="EMBL" id="KAA3677097.1"/>
    </source>
</evidence>
<dbReference type="Proteomes" id="UP000324629">
    <property type="component" value="Unassembled WGS sequence"/>
</dbReference>
<comment type="caution">
    <text evidence="1">The sequence shown here is derived from an EMBL/GenBank/DDBJ whole genome shotgun (WGS) entry which is preliminary data.</text>
</comment>
<evidence type="ECO:0000313" key="2">
    <source>
        <dbReference type="Proteomes" id="UP000324629"/>
    </source>
</evidence>
<reference evidence="1 2" key="1">
    <citation type="journal article" date="2019" name="Gigascience">
        <title>Whole-genome sequence of the oriental lung fluke Paragonimus westermani.</title>
        <authorList>
            <person name="Oey H."/>
            <person name="Zakrzewski M."/>
            <person name="Narain K."/>
            <person name="Devi K.R."/>
            <person name="Agatsuma T."/>
            <person name="Nawaratna S."/>
            <person name="Gobert G.N."/>
            <person name="Jones M.K."/>
            <person name="Ragan M.A."/>
            <person name="McManus D.P."/>
            <person name="Krause L."/>
        </authorList>
    </citation>
    <scope>NUCLEOTIDE SEQUENCE [LARGE SCALE GENOMIC DNA]</scope>
    <source>
        <strain evidence="1 2">IND2009</strain>
    </source>
</reference>
<sequence>MPAIRLPHRALFADTPDSQSRWLETLGEMAADRVQWHECCRCLSELSVKWELHPTSSNPNPTDNRPAYESSAICSTSVCLPLDVRVLGRSAVRIHPVDEFVSSNDSSSPLSKSLFVPHDVPTARRSLLSFVHVASSAQSALMHAREIQRQLDQDTGQSDLSIASPINKSRCSTFVATVDTKTPTKHTSNGSVRSETSDDRRTWSNQLLCIVTGLLAHVFSTAHEQVLHRLIQAAQRSQSERNDVCPSLSEKPLFDACVYTRIARLLATYTFPLEARMKIQSALLGLEIRELFTDAKTAVSELEKAVRLHPGLAEVDQGISPNSAISLQRPQNFHTLS</sequence>
<proteinExistence type="predicted"/>